<dbReference type="EMBL" id="MN740254">
    <property type="protein sequence ID" value="QHT96247.1"/>
    <property type="molecule type" value="Genomic_DNA"/>
</dbReference>
<protein>
    <recommendedName>
        <fullName evidence="2">Restriction endonuclease type IV Mrr domain-containing protein</fullName>
    </recommendedName>
</protein>
<evidence type="ECO:0000313" key="1">
    <source>
        <dbReference type="EMBL" id="QHT96247.1"/>
    </source>
</evidence>
<name>A0A6C0IWM6_9ZZZZ</name>
<evidence type="ECO:0008006" key="2">
    <source>
        <dbReference type="Google" id="ProtNLM"/>
    </source>
</evidence>
<organism evidence="1">
    <name type="scientific">viral metagenome</name>
    <dbReference type="NCBI Taxonomy" id="1070528"/>
    <lineage>
        <taxon>unclassified sequences</taxon>
        <taxon>metagenomes</taxon>
        <taxon>organismal metagenomes</taxon>
    </lineage>
</organism>
<sequence>MSITLNINEEDYPEIYKLYKKDRTDKLKDIFNTGYNIHFPNIKDNKKEIEYYTILQSIEDMKHSKGLNMDTRLNELLESIHKLTGIGNNSSKKGEVGENMIEEIINQRYGDITYENKAKTPHSGDAWLYLPNKKIIILESKNYTYRINKDEVEKMENDMKTNHIRFGIFVSWNSIVQNRKDIDIHTFNHNNEVYMIIVISNLANEIIKLDLGLQIIRKLEENFSDMSTFPWIVDDINKNLNELDIIIKKNYKLRDNYYLMSTNIRTSMDLFYTQLRDYQYEINNTAQDIIDKVKSTMNKSITDIQYTVPDIDILSIHKDNPKIVPVLNNLIDIFTSINTLTIIKVDDSLIGIKKSDEDVGYIKIQKKKVLFHINKLNVTIELDPANYSDSIQIIPDLCKNI</sequence>
<reference evidence="1" key="1">
    <citation type="journal article" date="2020" name="Nature">
        <title>Giant virus diversity and host interactions through global metagenomics.</title>
        <authorList>
            <person name="Schulz F."/>
            <person name="Roux S."/>
            <person name="Paez-Espino D."/>
            <person name="Jungbluth S."/>
            <person name="Walsh D.A."/>
            <person name="Denef V.J."/>
            <person name="McMahon K.D."/>
            <person name="Konstantinidis K.T."/>
            <person name="Eloe-Fadrosh E.A."/>
            <person name="Kyrpides N.C."/>
            <person name="Woyke T."/>
        </authorList>
    </citation>
    <scope>NUCLEOTIDE SEQUENCE</scope>
    <source>
        <strain evidence="1">GVMAG-M-3300024302-11</strain>
    </source>
</reference>
<proteinExistence type="predicted"/>
<dbReference type="AlphaFoldDB" id="A0A6C0IWM6"/>
<accession>A0A6C0IWM6</accession>